<keyword evidence="3" id="KW-1185">Reference proteome</keyword>
<reference evidence="2 3" key="1">
    <citation type="journal article" date="2019" name="Int. J. Syst. Evol. Microbiol.">
        <title>The Global Catalogue of Microorganisms (GCM) 10K type strain sequencing project: providing services to taxonomists for standard genome sequencing and annotation.</title>
        <authorList>
            <consortium name="The Broad Institute Genomics Platform"/>
            <consortium name="The Broad Institute Genome Sequencing Center for Infectious Disease"/>
            <person name="Wu L."/>
            <person name="Ma J."/>
        </authorList>
    </citation>
    <scope>NUCLEOTIDE SEQUENCE [LARGE SCALE GENOMIC DNA]</scope>
    <source>
        <strain evidence="2 3">JCM 4395</strain>
    </source>
</reference>
<dbReference type="RefSeq" id="WP_344406964.1">
    <property type="nucleotide sequence ID" value="NZ_BAAASG010000033.1"/>
</dbReference>
<evidence type="ECO:0000313" key="3">
    <source>
        <dbReference type="Proteomes" id="UP001501777"/>
    </source>
</evidence>
<name>A0ABN3NJP3_STRLO</name>
<dbReference type="PANTHER" id="PTHR30448">
    <property type="entry name" value="RNASE ADAPTER PROTEIN RAPZ"/>
    <property type="match status" value="1"/>
</dbReference>
<evidence type="ECO:0000313" key="2">
    <source>
        <dbReference type="EMBL" id="GAA2523425.1"/>
    </source>
</evidence>
<organism evidence="2 3">
    <name type="scientific">Streptomyces longisporus</name>
    <dbReference type="NCBI Taxonomy" id="1948"/>
    <lineage>
        <taxon>Bacteria</taxon>
        <taxon>Bacillati</taxon>
        <taxon>Actinomycetota</taxon>
        <taxon>Actinomycetes</taxon>
        <taxon>Kitasatosporales</taxon>
        <taxon>Streptomycetaceae</taxon>
        <taxon>Streptomyces</taxon>
    </lineage>
</organism>
<accession>A0ABN3NJP3</accession>
<comment type="caution">
    <text evidence="2">The sequence shown here is derived from an EMBL/GenBank/DDBJ whole genome shotgun (WGS) entry which is preliminary data.</text>
</comment>
<dbReference type="InterPro" id="IPR053931">
    <property type="entry name" value="RapZ_C"/>
</dbReference>
<evidence type="ECO:0000259" key="1">
    <source>
        <dbReference type="Pfam" id="PF22740"/>
    </source>
</evidence>
<dbReference type="InterPro" id="IPR005337">
    <property type="entry name" value="RapZ-like"/>
</dbReference>
<protein>
    <submittedName>
        <fullName evidence="2">RNase adapter RapZ</fullName>
    </submittedName>
</protein>
<sequence length="143" mass="15339">MPPTPIELTSFGYLHQPTGTDGQPVPPTADRIEDVRERLRDPAAARNILDLDGRHPDVQAVVLATPGAPELLDNLTAYALLPAGPHRIAIGCAGGKHRACALVELLAPRILGHGVPVTIRHLHAHLPRVLETPATNPEQEPTR</sequence>
<proteinExistence type="predicted"/>
<dbReference type="Pfam" id="PF22740">
    <property type="entry name" value="PapZ_C"/>
    <property type="match status" value="1"/>
</dbReference>
<dbReference type="Proteomes" id="UP001501777">
    <property type="component" value="Unassembled WGS sequence"/>
</dbReference>
<gene>
    <name evidence="2" type="ORF">GCM10010276_88340</name>
</gene>
<dbReference type="PANTHER" id="PTHR30448:SF0">
    <property type="entry name" value="RNASE ADAPTER PROTEIN RAPZ"/>
    <property type="match status" value="1"/>
</dbReference>
<dbReference type="EMBL" id="BAAASG010000033">
    <property type="protein sequence ID" value="GAA2523425.1"/>
    <property type="molecule type" value="Genomic_DNA"/>
</dbReference>
<feature type="domain" description="RapZ C-terminal" evidence="1">
    <location>
        <begin position="6"/>
        <end position="123"/>
    </location>
</feature>